<dbReference type="GeneID" id="54484787"/>
<evidence type="ECO:0000313" key="2">
    <source>
        <dbReference type="Proteomes" id="UP000799437"/>
    </source>
</evidence>
<protein>
    <submittedName>
        <fullName evidence="1">Uncharacterized protein</fullName>
    </submittedName>
</protein>
<dbReference type="Proteomes" id="UP000799437">
    <property type="component" value="Unassembled WGS sequence"/>
</dbReference>
<dbReference type="EMBL" id="ML996569">
    <property type="protein sequence ID" value="KAF2760066.1"/>
    <property type="molecule type" value="Genomic_DNA"/>
</dbReference>
<evidence type="ECO:0000313" key="1">
    <source>
        <dbReference type="EMBL" id="KAF2760066.1"/>
    </source>
</evidence>
<sequence length="222" mass="25658">MYATPFSEWKNNPSPHRLSAYRFLSPPATDVSQPHHQDSFPIDHKKLNFTTKPNMPLPLDDPDWEQYSIKPGVPFTIAKSTDTIHPTVLDNHTDIITNAPPSTVIKYILDWLCHFKHMNHLSKPEDFFKAFDKPVRCAHKWEDDPDRRCPSFWGKGLSIGRERVFTAILSRYGAGLSKTLVERKVTWNGGAESVVTMYRDHRPAEITIRRLSLGRHGDWIWN</sequence>
<keyword evidence="2" id="KW-1185">Reference proteome</keyword>
<gene>
    <name evidence="1" type="ORF">EJ05DRAFT_475083</name>
</gene>
<accession>A0A6A6WDY7</accession>
<reference evidence="1" key="1">
    <citation type="journal article" date="2020" name="Stud. Mycol.">
        <title>101 Dothideomycetes genomes: a test case for predicting lifestyles and emergence of pathogens.</title>
        <authorList>
            <person name="Haridas S."/>
            <person name="Albert R."/>
            <person name="Binder M."/>
            <person name="Bloem J."/>
            <person name="Labutti K."/>
            <person name="Salamov A."/>
            <person name="Andreopoulos B."/>
            <person name="Baker S."/>
            <person name="Barry K."/>
            <person name="Bills G."/>
            <person name="Bluhm B."/>
            <person name="Cannon C."/>
            <person name="Castanera R."/>
            <person name="Culley D."/>
            <person name="Daum C."/>
            <person name="Ezra D."/>
            <person name="Gonzalez J."/>
            <person name="Henrissat B."/>
            <person name="Kuo A."/>
            <person name="Liang C."/>
            <person name="Lipzen A."/>
            <person name="Lutzoni F."/>
            <person name="Magnuson J."/>
            <person name="Mondo S."/>
            <person name="Nolan M."/>
            <person name="Ohm R."/>
            <person name="Pangilinan J."/>
            <person name="Park H.-J."/>
            <person name="Ramirez L."/>
            <person name="Alfaro M."/>
            <person name="Sun H."/>
            <person name="Tritt A."/>
            <person name="Yoshinaga Y."/>
            <person name="Zwiers L.-H."/>
            <person name="Turgeon B."/>
            <person name="Goodwin S."/>
            <person name="Spatafora J."/>
            <person name="Crous P."/>
            <person name="Grigoriev I."/>
        </authorList>
    </citation>
    <scope>NUCLEOTIDE SEQUENCE</scope>
    <source>
        <strain evidence="1">CBS 121739</strain>
    </source>
</reference>
<proteinExistence type="predicted"/>
<dbReference type="RefSeq" id="XP_033602517.1">
    <property type="nucleotide sequence ID" value="XM_033743733.1"/>
</dbReference>
<organism evidence="1 2">
    <name type="scientific">Pseudovirgaria hyperparasitica</name>
    <dbReference type="NCBI Taxonomy" id="470096"/>
    <lineage>
        <taxon>Eukaryota</taxon>
        <taxon>Fungi</taxon>
        <taxon>Dikarya</taxon>
        <taxon>Ascomycota</taxon>
        <taxon>Pezizomycotina</taxon>
        <taxon>Dothideomycetes</taxon>
        <taxon>Dothideomycetes incertae sedis</taxon>
        <taxon>Acrospermales</taxon>
        <taxon>Acrospermaceae</taxon>
        <taxon>Pseudovirgaria</taxon>
    </lineage>
</organism>
<dbReference type="AlphaFoldDB" id="A0A6A6WDY7"/>
<name>A0A6A6WDY7_9PEZI</name>